<gene>
    <name evidence="1" type="ORF">BCF46_3910</name>
</gene>
<evidence type="ECO:0000313" key="1">
    <source>
        <dbReference type="EMBL" id="RLJ36220.1"/>
    </source>
</evidence>
<name>A0A497UYU3_9RHOB</name>
<sequence length="321" mass="35349">MTVNHGQQGLCPAPVFHIGFHKTATTYLQKSVFSNADVFTLPWGNQPAEAIEHFVLCHPERYSSDAVRAALYGAAPVADGKPVVVSHEALSGNPIHGLYYMERVAGRIHAGFPDARIIIGIREQRSMLNSIYFQYIKQGGSRKLRDMICVNRDRPGYRPTLRMDHFEYDLTIAHYAQLFGADNVLVLPLELLRHSPDTYIARISGFLGLDWHAPAPAKVVNARRSEAAMRLERLVNRVLPIPAEKASQYNDNPAWFRARQKLLRLSDQGFQKAAGIGLAPSGLRDEIAELVGQSFAASNARTAALTGLDLAALAYPVAPAA</sequence>
<dbReference type="SUPFAM" id="SSF52540">
    <property type="entry name" value="P-loop containing nucleoside triphosphate hydrolases"/>
    <property type="match status" value="1"/>
</dbReference>
<dbReference type="GO" id="GO:0016740">
    <property type="term" value="F:transferase activity"/>
    <property type="evidence" value="ECO:0007669"/>
    <property type="project" value="UniProtKB-KW"/>
</dbReference>
<proteinExistence type="predicted"/>
<comment type="caution">
    <text evidence="1">The sequence shown here is derived from an EMBL/GenBank/DDBJ whole genome shotgun (WGS) entry which is preliminary data.</text>
</comment>
<dbReference type="InterPro" id="IPR027417">
    <property type="entry name" value="P-loop_NTPase"/>
</dbReference>
<keyword evidence="1" id="KW-0808">Transferase</keyword>
<reference evidence="1 2" key="1">
    <citation type="submission" date="2018-10" db="EMBL/GenBank/DDBJ databases">
        <title>Genomic Encyclopedia of Archaeal and Bacterial Type Strains, Phase II (KMG-II): from individual species to whole genera.</title>
        <authorList>
            <person name="Goeker M."/>
        </authorList>
    </citation>
    <scope>NUCLEOTIDE SEQUENCE [LARGE SCALE GENOMIC DNA]</scope>
    <source>
        <strain evidence="1 2">DSM 29466</strain>
    </source>
</reference>
<dbReference type="RefSeq" id="WP_121028334.1">
    <property type="nucleotide sequence ID" value="NZ_RCCE01000010.1"/>
</dbReference>
<dbReference type="EMBL" id="RCCE01000010">
    <property type="protein sequence ID" value="RLJ36220.1"/>
    <property type="molecule type" value="Genomic_DNA"/>
</dbReference>
<accession>A0A497UYU3</accession>
<dbReference type="Proteomes" id="UP000269157">
    <property type="component" value="Unassembled WGS sequence"/>
</dbReference>
<keyword evidence="2" id="KW-1185">Reference proteome</keyword>
<protein>
    <submittedName>
        <fullName evidence="1">Sulfotransferase family protein</fullName>
    </submittedName>
</protein>
<dbReference type="Gene3D" id="3.40.50.300">
    <property type="entry name" value="P-loop containing nucleotide triphosphate hydrolases"/>
    <property type="match status" value="1"/>
</dbReference>
<evidence type="ECO:0000313" key="2">
    <source>
        <dbReference type="Proteomes" id="UP000269157"/>
    </source>
</evidence>
<organism evidence="1 2">
    <name type="scientific">Litoreibacter meonggei</name>
    <dbReference type="NCBI Taxonomy" id="1049199"/>
    <lineage>
        <taxon>Bacteria</taxon>
        <taxon>Pseudomonadati</taxon>
        <taxon>Pseudomonadota</taxon>
        <taxon>Alphaproteobacteria</taxon>
        <taxon>Rhodobacterales</taxon>
        <taxon>Roseobacteraceae</taxon>
        <taxon>Litoreibacter</taxon>
    </lineage>
</organism>
<dbReference type="OrthoDB" id="7705857at2"/>
<dbReference type="AlphaFoldDB" id="A0A497UYU3"/>